<name>A0AAV4P7P2_CAEEX</name>
<dbReference type="Proteomes" id="UP001054945">
    <property type="component" value="Unassembled WGS sequence"/>
</dbReference>
<gene>
    <name evidence="1" type="ORF">CEXT_599371</name>
</gene>
<sequence>MEKWIKFQLENYEFQPTVHVHLQGWKMRQLANWMQNSQGGNLVTFDADVAESANQRKTITEDHQTSELNKGREITKTISCTKDRHFIGMWINRDGASFY</sequence>
<protein>
    <submittedName>
        <fullName evidence="1">Uncharacterized protein</fullName>
    </submittedName>
</protein>
<dbReference type="EMBL" id="BPLR01021644">
    <property type="protein sequence ID" value="GIX92000.1"/>
    <property type="molecule type" value="Genomic_DNA"/>
</dbReference>
<dbReference type="AlphaFoldDB" id="A0AAV4P7P2"/>
<keyword evidence="2" id="KW-1185">Reference proteome</keyword>
<proteinExistence type="predicted"/>
<organism evidence="1 2">
    <name type="scientific">Caerostris extrusa</name>
    <name type="common">Bark spider</name>
    <name type="synonym">Caerostris bankana</name>
    <dbReference type="NCBI Taxonomy" id="172846"/>
    <lineage>
        <taxon>Eukaryota</taxon>
        <taxon>Metazoa</taxon>
        <taxon>Ecdysozoa</taxon>
        <taxon>Arthropoda</taxon>
        <taxon>Chelicerata</taxon>
        <taxon>Arachnida</taxon>
        <taxon>Araneae</taxon>
        <taxon>Araneomorphae</taxon>
        <taxon>Entelegynae</taxon>
        <taxon>Araneoidea</taxon>
        <taxon>Araneidae</taxon>
        <taxon>Caerostris</taxon>
    </lineage>
</organism>
<evidence type="ECO:0000313" key="2">
    <source>
        <dbReference type="Proteomes" id="UP001054945"/>
    </source>
</evidence>
<comment type="caution">
    <text evidence="1">The sequence shown here is derived from an EMBL/GenBank/DDBJ whole genome shotgun (WGS) entry which is preliminary data.</text>
</comment>
<evidence type="ECO:0000313" key="1">
    <source>
        <dbReference type="EMBL" id="GIX92000.1"/>
    </source>
</evidence>
<accession>A0AAV4P7P2</accession>
<reference evidence="1 2" key="1">
    <citation type="submission" date="2021-06" db="EMBL/GenBank/DDBJ databases">
        <title>Caerostris extrusa draft genome.</title>
        <authorList>
            <person name="Kono N."/>
            <person name="Arakawa K."/>
        </authorList>
    </citation>
    <scope>NUCLEOTIDE SEQUENCE [LARGE SCALE GENOMIC DNA]</scope>
</reference>